<comment type="caution">
    <text evidence="2">The sequence shown here is derived from an EMBL/GenBank/DDBJ whole genome shotgun (WGS) entry which is preliminary data.</text>
</comment>
<accession>A0A7W7NY14</accession>
<evidence type="ECO:0000259" key="1">
    <source>
        <dbReference type="Pfam" id="PF18760"/>
    </source>
</evidence>
<evidence type="ECO:0000313" key="3">
    <source>
        <dbReference type="Proteomes" id="UP000566995"/>
    </source>
</evidence>
<gene>
    <name evidence="2" type="ORF">HNP46_000044</name>
</gene>
<dbReference type="InterPro" id="IPR049522">
    <property type="entry name" value="ART-PolyVal_dom"/>
</dbReference>
<dbReference type="RefSeq" id="WP_184585509.1">
    <property type="nucleotide sequence ID" value="NZ_JACHLI010000001.1"/>
</dbReference>
<dbReference type="Pfam" id="PF18760">
    <property type="entry name" value="ART-PolyVal"/>
    <property type="match status" value="1"/>
</dbReference>
<dbReference type="EMBL" id="JACHLI010000001">
    <property type="protein sequence ID" value="MBB4861233.1"/>
    <property type="molecule type" value="Genomic_DNA"/>
</dbReference>
<dbReference type="Proteomes" id="UP000566995">
    <property type="component" value="Unassembled WGS sequence"/>
</dbReference>
<organism evidence="2 3">
    <name type="scientific">Pseudomonas nitroreducens</name>
    <dbReference type="NCBI Taxonomy" id="46680"/>
    <lineage>
        <taxon>Bacteria</taxon>
        <taxon>Pseudomonadati</taxon>
        <taxon>Pseudomonadota</taxon>
        <taxon>Gammaproteobacteria</taxon>
        <taxon>Pseudomonadales</taxon>
        <taxon>Pseudomonadaceae</taxon>
        <taxon>Pseudomonas</taxon>
    </lineage>
</organism>
<reference evidence="2 3" key="1">
    <citation type="submission" date="2020-08" db="EMBL/GenBank/DDBJ databases">
        <title>Functional genomics of gut bacteria from endangered species of beetles.</title>
        <authorList>
            <person name="Carlos-Shanley C."/>
        </authorList>
    </citation>
    <scope>NUCLEOTIDE SEQUENCE [LARGE SCALE GENOMIC DNA]</scope>
    <source>
        <strain evidence="2 3">S00179</strain>
    </source>
</reference>
<name>A0A7W7NY14_PSENT</name>
<dbReference type="AlphaFoldDB" id="A0A7W7NY14"/>
<sequence length="490" mass="54952">MTAYSTQADPQRQQASHAELHDEQLKLANFLRQRLNVQGAVHLQGASDADLVGDLVRASFSLAKPILEGFMPQVDFKIASELLQSRRKALVSAGFPSGIDLLDGYARVFLGLRSGRPRYPDSCDHRAVNQLQEKIDREWGDLHKVTVQPSKKPTDLHGSLGSLTPDIWEWLSVGSVRDCRDILGQNAWEVITTACLGYAVESYILEAEMTVLDELRQIPINSLCSLELPRFNFEGLNRFVDNTLMRECNDELKASLGALRAMYAPNVEAWNTQGLSAGLLIDPSRVQIPVQQGRAIDTDNDRFKRWFKNSRVVTPDGQPRVVYHGTNTNDFSEFETYGLSSHFGTAKAAEDILQVHSGRTSSKEHRTDDYDHQCRILPVYLSVQNPVRLPDILWWHPDEIIDSLVEQGILSEAEVNEIQEEWMGECGGDDADGRAIITAVLSRKGYDGVVYSNAYEDKGKDSWIVFSPNQIKSAIGRERAYDPSSPDFTR</sequence>
<proteinExistence type="predicted"/>
<protein>
    <recommendedName>
        <fullName evidence="1">ART-PolyVal-like domain-containing protein</fullName>
    </recommendedName>
</protein>
<feature type="domain" description="ART-PolyVal-like" evidence="1">
    <location>
        <begin position="316"/>
        <end position="477"/>
    </location>
</feature>
<evidence type="ECO:0000313" key="2">
    <source>
        <dbReference type="EMBL" id="MBB4861233.1"/>
    </source>
</evidence>